<comment type="catalytic activity">
    <reaction evidence="1">
        <text>ATP + protein L-histidine = ADP + protein N-phospho-L-histidine.</text>
        <dbReference type="EC" id="2.7.13.3"/>
    </reaction>
</comment>
<evidence type="ECO:0000256" key="3">
    <source>
        <dbReference type="ARBA" id="ARBA00021495"/>
    </source>
</evidence>
<evidence type="ECO:0000259" key="8">
    <source>
        <dbReference type="PROSITE" id="PS50109"/>
    </source>
</evidence>
<protein>
    <recommendedName>
        <fullName evidence="3">Chemotaxis protein CheA</fullName>
        <ecNumber evidence="2">2.7.13.3</ecNumber>
    </recommendedName>
</protein>
<dbReference type="Gene3D" id="1.10.287.560">
    <property type="entry name" value="Histidine kinase CheA-like, homodimeric domain"/>
    <property type="match status" value="1"/>
</dbReference>
<dbReference type="STRING" id="1172194.WQQ_36550"/>
<dbReference type="InterPro" id="IPR002545">
    <property type="entry name" value="CheW-lke_dom"/>
</dbReference>
<dbReference type="PRINTS" id="PR00344">
    <property type="entry name" value="BCTRLSENSOR"/>
</dbReference>
<evidence type="ECO:0000256" key="7">
    <source>
        <dbReference type="ARBA" id="ARBA00035100"/>
    </source>
</evidence>
<evidence type="ECO:0000256" key="1">
    <source>
        <dbReference type="ARBA" id="ARBA00000085"/>
    </source>
</evidence>
<dbReference type="EMBL" id="AKGD01000003">
    <property type="protein sequence ID" value="EIT68460.1"/>
    <property type="molecule type" value="Genomic_DNA"/>
</dbReference>
<dbReference type="GO" id="GO:0006935">
    <property type="term" value="P:chemotaxis"/>
    <property type="evidence" value="ECO:0007669"/>
    <property type="project" value="InterPro"/>
</dbReference>
<dbReference type="InterPro" id="IPR004105">
    <property type="entry name" value="CheA-like_dim"/>
</dbReference>
<dbReference type="SUPFAM" id="SSF55874">
    <property type="entry name" value="ATPase domain of HSP90 chaperone/DNA topoisomerase II/histidine kinase"/>
    <property type="match status" value="1"/>
</dbReference>
<dbReference type="Gene3D" id="3.30.565.10">
    <property type="entry name" value="Histidine kinase-like ATPase, C-terminal domain"/>
    <property type="match status" value="1"/>
</dbReference>
<dbReference type="Pfam" id="PF01584">
    <property type="entry name" value="CheW"/>
    <property type="match status" value="1"/>
</dbReference>
<dbReference type="GO" id="GO:0005737">
    <property type="term" value="C:cytoplasm"/>
    <property type="evidence" value="ECO:0007669"/>
    <property type="project" value="InterPro"/>
</dbReference>
<dbReference type="PROSITE" id="PS50109">
    <property type="entry name" value="HIS_KIN"/>
    <property type="match status" value="1"/>
</dbReference>
<dbReference type="RefSeq" id="WP_007186592.1">
    <property type="nucleotide sequence ID" value="NZ_AKGD01000003.1"/>
</dbReference>
<keyword evidence="4" id="KW-0597">Phosphoprotein</keyword>
<dbReference type="PATRIC" id="fig|1172194.4.peg.3547"/>
<dbReference type="Pfam" id="PF02518">
    <property type="entry name" value="HATPase_c"/>
    <property type="match status" value="1"/>
</dbReference>
<proteinExistence type="predicted"/>
<dbReference type="AlphaFoldDB" id="I8T3I9"/>
<keyword evidence="5" id="KW-0808">Transferase</keyword>
<dbReference type="PROSITE" id="PS50851">
    <property type="entry name" value="CHEW"/>
    <property type="match status" value="1"/>
</dbReference>
<name>I8T3I9_9GAMM</name>
<comment type="caution">
    <text evidence="10">The sequence shown here is derived from an EMBL/GenBank/DDBJ whole genome shotgun (WGS) entry which is preliminary data.</text>
</comment>
<evidence type="ECO:0000256" key="2">
    <source>
        <dbReference type="ARBA" id="ARBA00012438"/>
    </source>
</evidence>
<evidence type="ECO:0000256" key="6">
    <source>
        <dbReference type="ARBA" id="ARBA00022777"/>
    </source>
</evidence>
<dbReference type="Gene3D" id="2.30.30.40">
    <property type="entry name" value="SH3 Domains"/>
    <property type="match status" value="1"/>
</dbReference>
<keyword evidence="6 10" id="KW-0418">Kinase</keyword>
<dbReference type="Pfam" id="PF02895">
    <property type="entry name" value="H-kinase_dim"/>
    <property type="match status" value="1"/>
</dbReference>
<comment type="function">
    <text evidence="7">Involved in the transmission of sensory signals from the chemoreceptors to the flagellar motors. CheA is autophosphorylated; it can transfer its phosphate group to either CheB or CheY.</text>
</comment>
<gene>
    <name evidence="10" type="ORF">WQQ_36550</name>
</gene>
<keyword evidence="11" id="KW-1185">Reference proteome</keyword>
<dbReference type="Proteomes" id="UP000003704">
    <property type="component" value="Unassembled WGS sequence"/>
</dbReference>
<dbReference type="InterPro" id="IPR051315">
    <property type="entry name" value="Bact_Chemotaxis_CheA"/>
</dbReference>
<dbReference type="SMART" id="SM00387">
    <property type="entry name" value="HATPase_c"/>
    <property type="match status" value="1"/>
</dbReference>
<dbReference type="InterPro" id="IPR036890">
    <property type="entry name" value="HATPase_C_sf"/>
</dbReference>
<evidence type="ECO:0000256" key="5">
    <source>
        <dbReference type="ARBA" id="ARBA00022679"/>
    </source>
</evidence>
<organism evidence="10 11">
    <name type="scientific">Hydrocarboniphaga effusa AP103</name>
    <dbReference type="NCBI Taxonomy" id="1172194"/>
    <lineage>
        <taxon>Bacteria</taxon>
        <taxon>Pseudomonadati</taxon>
        <taxon>Pseudomonadota</taxon>
        <taxon>Gammaproteobacteria</taxon>
        <taxon>Nevskiales</taxon>
        <taxon>Nevskiaceae</taxon>
        <taxon>Hydrocarboniphaga</taxon>
    </lineage>
</organism>
<sequence length="377" mass="40832">MDLIGELVLVRNRIKRLGATPGVAIGELRKTFSELDVITSGLQAQVTRMRMQPIRRLFAKFPKLARDTARKLGKQVEVERIGEDTELDKTLVEALGDPLMHMVRNAVDHGLETPGARIAAGKPACGRIVLSAEQAGGQIVVTVSDDGAGMNADRLRAKALERGLIGEAEAARMTREECLQLVFLPGFSTKEQISDLSGRGVGMDVVRSNIVALGGVVAIESEPGRGSTIRIRLPLTLAIQPVLMIERASRLFALPLQAVQDVFTLDASLVGASDDGWERVPYRDHSLRLLRLARWTGDEHDGEREHVVVVNIGSERYGLIAGSVRGREEIVVKPLGRLLKGLSGIAGGTVTSEGRVALIVELPGLLAAYERDLSRTR</sequence>
<evidence type="ECO:0000313" key="11">
    <source>
        <dbReference type="Proteomes" id="UP000003704"/>
    </source>
</evidence>
<feature type="domain" description="CheW-like" evidence="9">
    <location>
        <begin position="239"/>
        <end position="371"/>
    </location>
</feature>
<feature type="domain" description="Histidine kinase" evidence="8">
    <location>
        <begin position="34"/>
        <end position="237"/>
    </location>
</feature>
<dbReference type="InterPro" id="IPR003594">
    <property type="entry name" value="HATPase_dom"/>
</dbReference>
<reference evidence="10 11" key="1">
    <citation type="journal article" date="2012" name="J. Bacteriol.">
        <title>Genome Sequence of n-Alkane-Degrading Hydrocarboniphaga effusa Strain AP103T (ATCC BAA-332T).</title>
        <authorList>
            <person name="Chang H.K."/>
            <person name="Zylstra G.J."/>
            <person name="Chae J.C."/>
        </authorList>
    </citation>
    <scope>NUCLEOTIDE SEQUENCE [LARGE SCALE GENOMIC DNA]</scope>
    <source>
        <strain evidence="10 11">AP103</strain>
    </source>
</reference>
<dbReference type="SMART" id="SM00260">
    <property type="entry name" value="CheW"/>
    <property type="match status" value="1"/>
</dbReference>
<dbReference type="GO" id="GO:0000155">
    <property type="term" value="F:phosphorelay sensor kinase activity"/>
    <property type="evidence" value="ECO:0007669"/>
    <property type="project" value="InterPro"/>
</dbReference>
<dbReference type="InterPro" id="IPR037006">
    <property type="entry name" value="CheA-like_homodim_sf"/>
</dbReference>
<dbReference type="FunFam" id="3.30.565.10:FF:000016">
    <property type="entry name" value="Chemotaxis protein CheA, putative"/>
    <property type="match status" value="1"/>
</dbReference>
<evidence type="ECO:0000259" key="9">
    <source>
        <dbReference type="PROSITE" id="PS50851"/>
    </source>
</evidence>
<dbReference type="OrthoDB" id="9803176at2"/>
<dbReference type="SUPFAM" id="SSF50341">
    <property type="entry name" value="CheW-like"/>
    <property type="match status" value="1"/>
</dbReference>
<dbReference type="InterPro" id="IPR036061">
    <property type="entry name" value="CheW-like_dom_sf"/>
</dbReference>
<evidence type="ECO:0000256" key="4">
    <source>
        <dbReference type="ARBA" id="ARBA00022553"/>
    </source>
</evidence>
<dbReference type="PANTHER" id="PTHR43395">
    <property type="entry name" value="SENSOR HISTIDINE KINASE CHEA"/>
    <property type="match status" value="1"/>
</dbReference>
<accession>I8T3I9</accession>
<dbReference type="InterPro" id="IPR005467">
    <property type="entry name" value="His_kinase_dom"/>
</dbReference>
<dbReference type="EC" id="2.7.13.3" evidence="2"/>
<dbReference type="CDD" id="cd16916">
    <property type="entry name" value="HATPase_CheA-like"/>
    <property type="match status" value="1"/>
</dbReference>
<dbReference type="PANTHER" id="PTHR43395:SF1">
    <property type="entry name" value="CHEMOTAXIS PROTEIN CHEA"/>
    <property type="match status" value="1"/>
</dbReference>
<evidence type="ECO:0000313" key="10">
    <source>
        <dbReference type="EMBL" id="EIT68460.1"/>
    </source>
</evidence>
<dbReference type="InterPro" id="IPR004358">
    <property type="entry name" value="Sig_transdc_His_kin-like_C"/>
</dbReference>